<dbReference type="AlphaFoldDB" id="A0A2R5EZ05"/>
<dbReference type="Pfam" id="PF14871">
    <property type="entry name" value="GHL6"/>
    <property type="match status" value="1"/>
</dbReference>
<dbReference type="InterPro" id="IPR017853">
    <property type="entry name" value="GH"/>
</dbReference>
<gene>
    <name evidence="1" type="ORF">PAT3040_03209</name>
</gene>
<keyword evidence="2" id="KW-1185">Reference proteome</keyword>
<dbReference type="SUPFAM" id="SSF51445">
    <property type="entry name" value="(Trans)glycosidases"/>
    <property type="match status" value="1"/>
</dbReference>
<dbReference type="EMBL" id="BDQX01000171">
    <property type="protein sequence ID" value="GBG08621.1"/>
    <property type="molecule type" value="Genomic_DNA"/>
</dbReference>
<evidence type="ECO:0000313" key="2">
    <source>
        <dbReference type="Proteomes" id="UP000245202"/>
    </source>
</evidence>
<evidence type="ECO:0000313" key="1">
    <source>
        <dbReference type="EMBL" id="GBG08621.1"/>
    </source>
</evidence>
<dbReference type="SUPFAM" id="SSF52317">
    <property type="entry name" value="Class I glutamine amidotransferase-like"/>
    <property type="match status" value="1"/>
</dbReference>
<name>A0A2R5EZ05_9BACL</name>
<organism evidence="1 2">
    <name type="scientific">Paenibacillus agaridevorans</name>
    <dbReference type="NCBI Taxonomy" id="171404"/>
    <lineage>
        <taxon>Bacteria</taxon>
        <taxon>Bacillati</taxon>
        <taxon>Bacillota</taxon>
        <taxon>Bacilli</taxon>
        <taxon>Bacillales</taxon>
        <taxon>Paenibacillaceae</taxon>
        <taxon>Paenibacillus</taxon>
    </lineage>
</organism>
<protein>
    <recommendedName>
        <fullName evidence="3">Beta-galactosidase trimerisation domain-containing protein</fullName>
    </recommendedName>
</protein>
<dbReference type="InterPro" id="IPR028212">
    <property type="entry name" value="GHL6"/>
</dbReference>
<accession>A0A2R5EZ05</accession>
<reference evidence="1 2" key="1">
    <citation type="submission" date="2017-08" db="EMBL/GenBank/DDBJ databases">
        <title>Substantial Increase in Enzyme Production by Combined Drug-Resistance Mutations in Paenibacillus agaridevorans.</title>
        <authorList>
            <person name="Tanaka Y."/>
            <person name="Funane K."/>
            <person name="Hosaka T."/>
            <person name="Shiwa Y."/>
            <person name="Fujita N."/>
            <person name="Miyazaki T."/>
            <person name="Yoshikawa H."/>
            <person name="Murakami K."/>
            <person name="Kasahara K."/>
            <person name="Inaoka T."/>
            <person name="Hiraga Y."/>
            <person name="Ochi K."/>
        </authorList>
    </citation>
    <scope>NUCLEOTIDE SEQUENCE [LARGE SCALE GENOMIC DNA]</scope>
    <source>
        <strain evidence="1 2">T-3040</strain>
    </source>
</reference>
<dbReference type="InterPro" id="IPR029062">
    <property type="entry name" value="Class_I_gatase-like"/>
</dbReference>
<proteinExistence type="predicted"/>
<dbReference type="RefSeq" id="WP_181376651.1">
    <property type="nucleotide sequence ID" value="NZ_BDQX01000171.1"/>
</dbReference>
<evidence type="ECO:0008006" key="3">
    <source>
        <dbReference type="Google" id="ProtNLM"/>
    </source>
</evidence>
<dbReference type="CDD" id="cd03143">
    <property type="entry name" value="A4_beta-galactosidase_middle_domain"/>
    <property type="match status" value="1"/>
</dbReference>
<comment type="caution">
    <text evidence="1">The sequence shown here is derived from an EMBL/GenBank/DDBJ whole genome shotgun (WGS) entry which is preliminary data.</text>
</comment>
<dbReference type="Proteomes" id="UP000245202">
    <property type="component" value="Unassembled WGS sequence"/>
</dbReference>
<dbReference type="Gene3D" id="3.20.20.80">
    <property type="entry name" value="Glycosidases"/>
    <property type="match status" value="1"/>
</dbReference>
<sequence>MKEPWYRSSYRRNLIDMHIPDDDIRFMADFDAGRYVELLKTARVDTAMVYASSCLGLCYWPTPHGRMHAGLGEIDLIGEVTAACREAGIRTVVYMNYWNKWAYDNHPDWRFVSADGLNTAEYLWDRGRFGVCCFNTPYGEHLRSQIEDLCRNYSFDGLWIDMIHWPYSPCHCGACKARYMAETQREIPRTVDWSDPDWVAWQRTRESWLADYAGSLTELAKRVKPGVTVGQQSSSWSVGWQNGLTEAFFRHTDYCSGDFYGDALLQTFTCKALDNLSENRPFEFMTSRCPDLTEHTTTKSKALLRAQTFSAILNGGAFLFIDAIDPTGTLDERVYETMGEIYGELEAYEPYLNPDAVPIADVALYFNFESLYDPADNGKPVLDGSLDKPLMKAAKNAARTLMNANIPYTVITRRNLGELDRFAVVVLCDLPVADDEEIEAFAAYVHGGGGLYASGAGTLRRKDGTLRPDFGLAAVLGVSDEGQTEEPITYMAPAPAFEHWMPRNDAAHPMMIAGPQRFVRVTTGEIAATLTLAYTNPKDPSRFASAISNPPGIATERPSLVLNEYGAGRAAYCAGGLEQMTSDDHRQLFTQVLRRLANRAWTASSDAPRPVEAVWYRGGDSNSHTLRVLNYQESLPNIPVRNIEFRLKWEESAGARVLLLPGGERLTSSYRDGELVFTLPELETFAMVAIEEENMLEEESAL</sequence>
<dbReference type="Gene3D" id="3.40.50.880">
    <property type="match status" value="1"/>
</dbReference>